<dbReference type="EMBL" id="NWSV01000058">
    <property type="protein sequence ID" value="PDT00018.1"/>
    <property type="molecule type" value="Genomic_DNA"/>
</dbReference>
<dbReference type="RefSeq" id="WP_097616100.1">
    <property type="nucleotide sequence ID" value="NZ_NWSV01000058.1"/>
</dbReference>
<name>A0A2A6J122_9HYPH</name>
<dbReference type="NCBIfam" id="NF002616">
    <property type="entry name" value="PRK02268.1-2"/>
    <property type="match status" value="1"/>
</dbReference>
<accession>A0A2A6J122</accession>
<dbReference type="Gene3D" id="3.10.590.10">
    <property type="entry name" value="ph1033 like domains"/>
    <property type="match status" value="1"/>
</dbReference>
<proteinExistence type="inferred from homology"/>
<dbReference type="InterPro" id="IPR015947">
    <property type="entry name" value="PUA-like_sf"/>
</dbReference>
<dbReference type="InterPro" id="IPR002740">
    <property type="entry name" value="EVE_domain"/>
</dbReference>
<organism evidence="3 4">
    <name type="scientific">Rhizobium chutanense</name>
    <dbReference type="NCBI Taxonomy" id="2035448"/>
    <lineage>
        <taxon>Bacteria</taxon>
        <taxon>Pseudomonadati</taxon>
        <taxon>Pseudomonadota</taxon>
        <taxon>Alphaproteobacteria</taxon>
        <taxon>Hyphomicrobiales</taxon>
        <taxon>Rhizobiaceae</taxon>
        <taxon>Rhizobium/Agrobacterium group</taxon>
        <taxon>Rhizobium</taxon>
    </lineage>
</organism>
<dbReference type="SUPFAM" id="SSF88697">
    <property type="entry name" value="PUA domain-like"/>
    <property type="match status" value="1"/>
</dbReference>
<comment type="similarity">
    <text evidence="1">Belongs to the UPF0310 family.</text>
</comment>
<evidence type="ECO:0000256" key="1">
    <source>
        <dbReference type="HAMAP-Rule" id="MF_00771"/>
    </source>
</evidence>
<evidence type="ECO:0000259" key="2">
    <source>
        <dbReference type="Pfam" id="PF01878"/>
    </source>
</evidence>
<dbReference type="Proteomes" id="UP000220768">
    <property type="component" value="Unassembled WGS sequence"/>
</dbReference>
<sequence>MARAWIAVASAEHVRIGRTAGFMQVCHGKGGPLRRTAPGDTVIYYSPSETFRGKDRLQAFTAIGTIVDRSAYQAEMFPGFVPWRRDVEWWPATEVPIRPLLGRLAFTRASNWGYQLRFGLFPIEPDDATLIAVTMQDNVRAQLE</sequence>
<dbReference type="CDD" id="cd21132">
    <property type="entry name" value="EVE-like"/>
    <property type="match status" value="1"/>
</dbReference>
<keyword evidence="4" id="KW-1185">Reference proteome</keyword>
<dbReference type="HAMAP" id="MF_00771">
    <property type="entry name" value="UPF0310"/>
    <property type="match status" value="1"/>
</dbReference>
<comment type="caution">
    <text evidence="3">The sequence shown here is derived from an EMBL/GenBank/DDBJ whole genome shotgun (WGS) entry which is preliminary data.</text>
</comment>
<feature type="domain" description="EVE" evidence="2">
    <location>
        <begin position="4"/>
        <end position="132"/>
    </location>
</feature>
<protein>
    <recommendedName>
        <fullName evidence="1">UPF0310 protein CO666_32935</fullName>
    </recommendedName>
</protein>
<evidence type="ECO:0000313" key="3">
    <source>
        <dbReference type="EMBL" id="PDT00018.1"/>
    </source>
</evidence>
<dbReference type="AlphaFoldDB" id="A0A2A6J122"/>
<dbReference type="InterPro" id="IPR022996">
    <property type="entry name" value="UPF0310"/>
</dbReference>
<gene>
    <name evidence="3" type="ORF">CO666_32935</name>
</gene>
<evidence type="ECO:0000313" key="4">
    <source>
        <dbReference type="Proteomes" id="UP000220768"/>
    </source>
</evidence>
<reference evidence="3 4" key="1">
    <citation type="submission" date="2017-09" db="EMBL/GenBank/DDBJ databases">
        <title>Comparative genomics of rhizobia isolated from Phaseolus vulgaris in China.</title>
        <authorList>
            <person name="Tong W."/>
        </authorList>
    </citation>
    <scope>NUCLEOTIDE SEQUENCE [LARGE SCALE GENOMIC DNA]</scope>
    <source>
        <strain evidence="3 4">C5</strain>
    </source>
</reference>
<dbReference type="Pfam" id="PF01878">
    <property type="entry name" value="EVE"/>
    <property type="match status" value="1"/>
</dbReference>